<dbReference type="Gene3D" id="1.10.238.10">
    <property type="entry name" value="EF-hand"/>
    <property type="match status" value="1"/>
</dbReference>
<dbReference type="GO" id="GO:0006874">
    <property type="term" value="P:intracellular calcium ion homeostasis"/>
    <property type="evidence" value="ECO:0007669"/>
    <property type="project" value="TreeGrafter"/>
</dbReference>
<feature type="transmembrane region" description="Helical" evidence="7">
    <location>
        <begin position="496"/>
        <end position="515"/>
    </location>
</feature>
<feature type="region of interest" description="Disordered" evidence="6">
    <location>
        <begin position="1"/>
        <end position="57"/>
    </location>
</feature>
<feature type="domain" description="EF-hand" evidence="8">
    <location>
        <begin position="411"/>
        <end position="446"/>
    </location>
</feature>
<dbReference type="PROSITE" id="PS50222">
    <property type="entry name" value="EF_HAND_2"/>
    <property type="match status" value="1"/>
</dbReference>
<evidence type="ECO:0000256" key="2">
    <source>
        <dbReference type="ARBA" id="ARBA00022692"/>
    </source>
</evidence>
<dbReference type="InterPro" id="IPR023408">
    <property type="entry name" value="MscS_beta-dom_sf"/>
</dbReference>
<reference evidence="9 10" key="1">
    <citation type="journal article" date="2016" name="Mol. Biol. Evol.">
        <title>Comparative Genomics of Early-Diverging Mushroom-Forming Fungi Provides Insights into the Origins of Lignocellulose Decay Capabilities.</title>
        <authorList>
            <person name="Nagy L.G."/>
            <person name="Riley R."/>
            <person name="Tritt A."/>
            <person name="Adam C."/>
            <person name="Daum C."/>
            <person name="Floudas D."/>
            <person name="Sun H."/>
            <person name="Yadav J.S."/>
            <person name="Pangilinan J."/>
            <person name="Larsson K.H."/>
            <person name="Matsuura K."/>
            <person name="Barry K."/>
            <person name="Labutti K."/>
            <person name="Kuo R."/>
            <person name="Ohm R.A."/>
            <person name="Bhattacharya S.S."/>
            <person name="Shirouzu T."/>
            <person name="Yoshinaga Y."/>
            <person name="Martin F.M."/>
            <person name="Grigoriev I.V."/>
            <person name="Hibbett D.S."/>
        </authorList>
    </citation>
    <scope>NUCLEOTIDE SEQUENCE [LARGE SCALE GENOMIC DNA]</scope>
    <source>
        <strain evidence="9 10">HHB9708</strain>
    </source>
</reference>
<feature type="transmembrane region" description="Helical" evidence="7">
    <location>
        <begin position="98"/>
        <end position="117"/>
    </location>
</feature>
<dbReference type="OrthoDB" id="544685at2759"/>
<evidence type="ECO:0000313" key="10">
    <source>
        <dbReference type="Proteomes" id="UP000076722"/>
    </source>
</evidence>
<feature type="transmembrane region" description="Helical" evidence="7">
    <location>
        <begin position="222"/>
        <end position="245"/>
    </location>
</feature>
<dbReference type="EMBL" id="KV419416">
    <property type="protein sequence ID" value="KZS91187.1"/>
    <property type="molecule type" value="Genomic_DNA"/>
</dbReference>
<gene>
    <name evidence="9" type="ORF">SISNIDRAFT_456775</name>
</gene>
<sequence length="724" mass="81018">MASTPPRPRVRPVSIDLSNNNDRGRSPRSQNDATSTLHDDEHQASRQTSLDTDTVTNSSDEFDWEAEDEVAPTDLIADKKARRGRKIYQAFMRLARPLRIITIALLGAGILITPYLVFKFQFTNLTNVRPHVRAWSLWLTISWALACFTSLIVHVIPRILIRVVVAIYGKPHQNLVMQVELFMAVTGWLKLCLDISWMWITLSVLRAVLNPPGKYWTIVNRVMQALFSASIILLVEKIFLQFVAIRFHKKALSDRLTENRLALKALDRLSNAQPSSAKKTGMHGRSRTALNGIKDSPASSRGNSIDLLRVANNPDLTKDQLVKEAEKPMPTRHKQRQERRKKKNLMAGIIVDQVGGAIGQIALKDSKLNKQGDVGSLWSARRLARKLFEGLAASGDDRSYLIVDDFYPYFPTTAEAETAFAIFDKDNNGDISKREMREAVQRIYRERKALTASLKDVGSAVAKLDAVLVFIALLATAFISLLIFNRSDTIQSLVPLATIVLGFSFIFGHSAQLLFESLIFIFSTHVFDVGDLVMIDDQILLVKEFGLFSTTFRRVDGTEVIAPNTLLASSKLIHNLRRSNSMWETTNLTVAYDTPLEAIEQLKSRLQSYVASNNREWSGVGVNIDKMEFQNSIQLIIAMEHKANWQDWGGRWARRTAFMRNLKTVLEELEIGYSLPLQPIYVQGSSSATARAAVELAESLGNAASLSSGDMHRAPAPSIQVSSI</sequence>
<dbReference type="InterPro" id="IPR006685">
    <property type="entry name" value="MscS_channel_2nd"/>
</dbReference>
<evidence type="ECO:0000256" key="6">
    <source>
        <dbReference type="SAM" id="MobiDB-lite"/>
    </source>
</evidence>
<dbReference type="InterPro" id="IPR058650">
    <property type="entry name" value="Msy1/2-like"/>
</dbReference>
<dbReference type="Gene3D" id="2.30.30.60">
    <property type="match status" value="1"/>
</dbReference>
<evidence type="ECO:0000259" key="8">
    <source>
        <dbReference type="PROSITE" id="PS50222"/>
    </source>
</evidence>
<dbReference type="GO" id="GO:0005262">
    <property type="term" value="F:calcium channel activity"/>
    <property type="evidence" value="ECO:0007669"/>
    <property type="project" value="TreeGrafter"/>
</dbReference>
<keyword evidence="5 7" id="KW-0472">Membrane</keyword>
<evidence type="ECO:0000256" key="3">
    <source>
        <dbReference type="ARBA" id="ARBA00022837"/>
    </source>
</evidence>
<feature type="compositionally biased region" description="Polar residues" evidence="6">
    <location>
        <begin position="45"/>
        <end position="57"/>
    </location>
</feature>
<keyword evidence="3" id="KW-0106">Calcium</keyword>
<feature type="transmembrane region" description="Helical" evidence="7">
    <location>
        <begin position="344"/>
        <end position="363"/>
    </location>
</feature>
<feature type="transmembrane region" description="Helical" evidence="7">
    <location>
        <begin position="466"/>
        <end position="484"/>
    </location>
</feature>
<dbReference type="CDD" id="cd00051">
    <property type="entry name" value="EFh"/>
    <property type="match status" value="1"/>
</dbReference>
<keyword evidence="10" id="KW-1185">Reference proteome</keyword>
<dbReference type="Proteomes" id="UP000076722">
    <property type="component" value="Unassembled WGS sequence"/>
</dbReference>
<dbReference type="SMART" id="SM00054">
    <property type="entry name" value="EFh"/>
    <property type="match status" value="1"/>
</dbReference>
<evidence type="ECO:0000256" key="1">
    <source>
        <dbReference type="ARBA" id="ARBA00004370"/>
    </source>
</evidence>
<dbReference type="PANTHER" id="PTHR31323">
    <property type="entry name" value="MECHANOSENSITIVE ION CHANNEL PROTEIN MSY2"/>
    <property type="match status" value="1"/>
</dbReference>
<dbReference type="GO" id="GO:0016020">
    <property type="term" value="C:membrane"/>
    <property type="evidence" value="ECO:0007669"/>
    <property type="project" value="UniProtKB-SubCell"/>
</dbReference>
<dbReference type="InterPro" id="IPR011992">
    <property type="entry name" value="EF-hand-dom_pair"/>
</dbReference>
<dbReference type="InterPro" id="IPR010920">
    <property type="entry name" value="LSM_dom_sf"/>
</dbReference>
<dbReference type="Pfam" id="PF00924">
    <property type="entry name" value="MS_channel_2nd"/>
    <property type="match status" value="1"/>
</dbReference>
<dbReference type="AlphaFoldDB" id="A0A164S665"/>
<feature type="transmembrane region" description="Helical" evidence="7">
    <location>
        <begin position="181"/>
        <end position="202"/>
    </location>
</feature>
<feature type="compositionally biased region" description="Polar residues" evidence="6">
    <location>
        <begin position="16"/>
        <end position="36"/>
    </location>
</feature>
<accession>A0A164S665</accession>
<keyword evidence="2 7" id="KW-0812">Transmembrane</keyword>
<proteinExistence type="predicted"/>
<feature type="region of interest" description="Disordered" evidence="6">
    <location>
        <begin position="272"/>
        <end position="302"/>
    </location>
</feature>
<dbReference type="SUPFAM" id="SSF47473">
    <property type="entry name" value="EF-hand"/>
    <property type="match status" value="1"/>
</dbReference>
<dbReference type="PROSITE" id="PS00018">
    <property type="entry name" value="EF_HAND_1"/>
    <property type="match status" value="1"/>
</dbReference>
<dbReference type="PANTHER" id="PTHR31323:SF11">
    <property type="entry name" value="EF-HAND DOMAIN-CONTAINING PROTEIN"/>
    <property type="match status" value="1"/>
</dbReference>
<keyword evidence="4 7" id="KW-1133">Transmembrane helix</keyword>
<organism evidence="9 10">
    <name type="scientific">Sistotremastrum niveocremeum HHB9708</name>
    <dbReference type="NCBI Taxonomy" id="1314777"/>
    <lineage>
        <taxon>Eukaryota</taxon>
        <taxon>Fungi</taxon>
        <taxon>Dikarya</taxon>
        <taxon>Basidiomycota</taxon>
        <taxon>Agaricomycotina</taxon>
        <taxon>Agaricomycetes</taxon>
        <taxon>Sistotremastrales</taxon>
        <taxon>Sistotremastraceae</taxon>
        <taxon>Sertulicium</taxon>
        <taxon>Sertulicium niveocremeum</taxon>
    </lineage>
</organism>
<name>A0A164S665_9AGAM</name>
<evidence type="ECO:0000256" key="4">
    <source>
        <dbReference type="ARBA" id="ARBA00022989"/>
    </source>
</evidence>
<evidence type="ECO:0000256" key="5">
    <source>
        <dbReference type="ARBA" id="ARBA00023136"/>
    </source>
</evidence>
<dbReference type="SUPFAM" id="SSF50182">
    <property type="entry name" value="Sm-like ribonucleoproteins"/>
    <property type="match status" value="1"/>
</dbReference>
<dbReference type="GO" id="GO:0005509">
    <property type="term" value="F:calcium ion binding"/>
    <property type="evidence" value="ECO:0007669"/>
    <property type="project" value="InterPro"/>
</dbReference>
<dbReference type="Pfam" id="PF25886">
    <property type="entry name" value="Msy1"/>
    <property type="match status" value="1"/>
</dbReference>
<evidence type="ECO:0000313" key="9">
    <source>
        <dbReference type="EMBL" id="KZS91187.1"/>
    </source>
</evidence>
<dbReference type="InterPro" id="IPR002048">
    <property type="entry name" value="EF_hand_dom"/>
</dbReference>
<evidence type="ECO:0000256" key="7">
    <source>
        <dbReference type="SAM" id="Phobius"/>
    </source>
</evidence>
<dbReference type="InterPro" id="IPR018247">
    <property type="entry name" value="EF_Hand_1_Ca_BS"/>
</dbReference>
<protein>
    <recommendedName>
        <fullName evidence="8">EF-hand domain-containing protein</fullName>
    </recommendedName>
</protein>
<feature type="transmembrane region" description="Helical" evidence="7">
    <location>
        <begin position="137"/>
        <end position="160"/>
    </location>
</feature>
<comment type="subcellular location">
    <subcellularLocation>
        <location evidence="1">Membrane</location>
    </subcellularLocation>
</comment>